<organism evidence="1 2">
    <name type="scientific">Mycena rosella</name>
    <name type="common">Pink bonnet</name>
    <name type="synonym">Agaricus rosellus</name>
    <dbReference type="NCBI Taxonomy" id="1033263"/>
    <lineage>
        <taxon>Eukaryota</taxon>
        <taxon>Fungi</taxon>
        <taxon>Dikarya</taxon>
        <taxon>Basidiomycota</taxon>
        <taxon>Agaricomycotina</taxon>
        <taxon>Agaricomycetes</taxon>
        <taxon>Agaricomycetidae</taxon>
        <taxon>Agaricales</taxon>
        <taxon>Marasmiineae</taxon>
        <taxon>Mycenaceae</taxon>
        <taxon>Mycena</taxon>
    </lineage>
</organism>
<reference evidence="1" key="1">
    <citation type="submission" date="2023-03" db="EMBL/GenBank/DDBJ databases">
        <title>Massive genome expansion in bonnet fungi (Mycena s.s.) driven by repeated elements and novel gene families across ecological guilds.</title>
        <authorList>
            <consortium name="Lawrence Berkeley National Laboratory"/>
            <person name="Harder C.B."/>
            <person name="Miyauchi S."/>
            <person name="Viragh M."/>
            <person name="Kuo A."/>
            <person name="Thoen E."/>
            <person name="Andreopoulos B."/>
            <person name="Lu D."/>
            <person name="Skrede I."/>
            <person name="Drula E."/>
            <person name="Henrissat B."/>
            <person name="Morin E."/>
            <person name="Kohler A."/>
            <person name="Barry K."/>
            <person name="LaButti K."/>
            <person name="Morin E."/>
            <person name="Salamov A."/>
            <person name="Lipzen A."/>
            <person name="Mereny Z."/>
            <person name="Hegedus B."/>
            <person name="Baldrian P."/>
            <person name="Stursova M."/>
            <person name="Weitz H."/>
            <person name="Taylor A."/>
            <person name="Grigoriev I.V."/>
            <person name="Nagy L.G."/>
            <person name="Martin F."/>
            <person name="Kauserud H."/>
        </authorList>
    </citation>
    <scope>NUCLEOTIDE SEQUENCE</scope>
    <source>
        <strain evidence="1">CBHHK067</strain>
    </source>
</reference>
<comment type="caution">
    <text evidence="1">The sequence shown here is derived from an EMBL/GenBank/DDBJ whole genome shotgun (WGS) entry which is preliminary data.</text>
</comment>
<accession>A0AAD7D153</accession>
<evidence type="ECO:0000313" key="1">
    <source>
        <dbReference type="EMBL" id="KAJ7674103.1"/>
    </source>
</evidence>
<dbReference type="AlphaFoldDB" id="A0AAD7D153"/>
<dbReference type="EMBL" id="JARKIE010000159">
    <property type="protein sequence ID" value="KAJ7674103.1"/>
    <property type="molecule type" value="Genomic_DNA"/>
</dbReference>
<sequence>MGLTAIVVGAAVFNPLATPFGINLGSMATTGNEVAWVAGTSQCMNVIVGPSDANYDSHPSNLNGQTFTVEGCGGGGIWINDADGNIYAQCGAFSEADVCGVHTTAHCI</sequence>
<name>A0AAD7D153_MYCRO</name>
<protein>
    <submittedName>
        <fullName evidence="1">Uncharacterized protein</fullName>
    </submittedName>
</protein>
<gene>
    <name evidence="1" type="ORF">B0H17DRAFT_946968</name>
</gene>
<evidence type="ECO:0000313" key="2">
    <source>
        <dbReference type="Proteomes" id="UP001221757"/>
    </source>
</evidence>
<keyword evidence="2" id="KW-1185">Reference proteome</keyword>
<dbReference type="Proteomes" id="UP001221757">
    <property type="component" value="Unassembled WGS sequence"/>
</dbReference>
<proteinExistence type="predicted"/>